<feature type="transmembrane region" description="Helical" evidence="10">
    <location>
        <begin position="240"/>
        <end position="261"/>
    </location>
</feature>
<evidence type="ECO:0000256" key="6">
    <source>
        <dbReference type="ARBA" id="ARBA00023136"/>
    </source>
</evidence>
<evidence type="ECO:0000256" key="8">
    <source>
        <dbReference type="ARBA" id="ARBA00023180"/>
    </source>
</evidence>
<keyword evidence="7" id="KW-0675">Receptor</keyword>
<evidence type="ECO:0000256" key="7">
    <source>
        <dbReference type="ARBA" id="ARBA00023170"/>
    </source>
</evidence>
<feature type="transmembrane region" description="Helical" evidence="10">
    <location>
        <begin position="292"/>
        <end position="315"/>
    </location>
</feature>
<dbReference type="Pfam" id="PF00001">
    <property type="entry name" value="7tm_1"/>
    <property type="match status" value="1"/>
</dbReference>
<feature type="transmembrane region" description="Helical" evidence="10">
    <location>
        <begin position="6"/>
        <end position="27"/>
    </location>
</feature>
<sequence length="355" mass="40517">METWFWILGCSLSILTINGNGSIIFLVCSRRRLRTKTNAFIVSLAVADFFVGLSTVPTLFFCQEEGDCNGLSNDLRKLFPFTSVVNLCTLVLERYVAVVMPFKYLTFMKRRRVFLVIFTSWAIPVITALAFFQNGSALLPFFLQLVVKHLSDLFPSLTVSLSFLVYLIRVCLPVIFSCVCILRYPLKFCTAQASVPPLFVCEKTTGCDPEAPFANRVDYLRWLFTYASVTNLCSLVLDRYIAILSCCSLIFYFGSMLHVVYKHERAARSLAKQLRFNHRYLHKNEEKSAVKLMVIVIGLFLVCSGCSLRCSLVYIMKDEQPCNDKRFKLPLLVLNSAINPVAYAFFKRDIKEEVE</sequence>
<evidence type="ECO:0000256" key="9">
    <source>
        <dbReference type="ARBA" id="ARBA00023224"/>
    </source>
</evidence>
<evidence type="ECO:0000256" key="10">
    <source>
        <dbReference type="SAM" id="Phobius"/>
    </source>
</evidence>
<dbReference type="Proteomes" id="UP001159428">
    <property type="component" value="Unassembled WGS sequence"/>
</dbReference>
<keyword evidence="8" id="KW-0325">Glycoprotein</keyword>
<dbReference type="PANTHER" id="PTHR24246:SF27">
    <property type="entry name" value="ADENOSINE RECEPTOR, ISOFORM A"/>
    <property type="match status" value="1"/>
</dbReference>
<protein>
    <recommendedName>
        <fullName evidence="11">G-protein coupled receptors family 1 profile domain-containing protein</fullName>
    </recommendedName>
</protein>
<dbReference type="InterPro" id="IPR000276">
    <property type="entry name" value="GPCR_Rhodpsn"/>
</dbReference>
<dbReference type="GO" id="GO:0005886">
    <property type="term" value="C:plasma membrane"/>
    <property type="evidence" value="ECO:0007669"/>
    <property type="project" value="UniProtKB-SubCell"/>
</dbReference>
<evidence type="ECO:0000313" key="12">
    <source>
        <dbReference type="EMBL" id="CAH3148112.1"/>
    </source>
</evidence>
<dbReference type="GO" id="GO:0004930">
    <property type="term" value="F:G protein-coupled receptor activity"/>
    <property type="evidence" value="ECO:0007669"/>
    <property type="project" value="UniProtKB-KW"/>
</dbReference>
<feature type="transmembrane region" description="Helical" evidence="10">
    <location>
        <begin position="163"/>
        <end position="182"/>
    </location>
</feature>
<accession>A0AAU9XHR5</accession>
<comment type="subcellular location">
    <subcellularLocation>
        <location evidence="1">Cell membrane</location>
        <topology evidence="1">Multi-pass membrane protein</topology>
    </subcellularLocation>
</comment>
<proteinExistence type="predicted"/>
<keyword evidence="13" id="KW-1185">Reference proteome</keyword>
<keyword evidence="5" id="KW-0297">G-protein coupled receptor</keyword>
<dbReference type="AlphaFoldDB" id="A0AAU9XHR5"/>
<organism evidence="12 13">
    <name type="scientific">Pocillopora meandrina</name>
    <dbReference type="NCBI Taxonomy" id="46732"/>
    <lineage>
        <taxon>Eukaryota</taxon>
        <taxon>Metazoa</taxon>
        <taxon>Cnidaria</taxon>
        <taxon>Anthozoa</taxon>
        <taxon>Hexacorallia</taxon>
        <taxon>Scleractinia</taxon>
        <taxon>Astrocoeniina</taxon>
        <taxon>Pocilloporidae</taxon>
        <taxon>Pocillopora</taxon>
    </lineage>
</organism>
<feature type="non-terminal residue" evidence="12">
    <location>
        <position position="355"/>
    </location>
</feature>
<keyword evidence="2" id="KW-1003">Cell membrane</keyword>
<dbReference type="SUPFAM" id="SSF81321">
    <property type="entry name" value="Family A G protein-coupled receptor-like"/>
    <property type="match status" value="2"/>
</dbReference>
<gene>
    <name evidence="12" type="ORF">PMEA_00023710</name>
</gene>
<evidence type="ECO:0000256" key="5">
    <source>
        <dbReference type="ARBA" id="ARBA00023040"/>
    </source>
</evidence>
<comment type="caution">
    <text evidence="12">The sequence shown here is derived from an EMBL/GenBank/DDBJ whole genome shotgun (WGS) entry which is preliminary data.</text>
</comment>
<evidence type="ECO:0000256" key="1">
    <source>
        <dbReference type="ARBA" id="ARBA00004651"/>
    </source>
</evidence>
<evidence type="ECO:0000256" key="4">
    <source>
        <dbReference type="ARBA" id="ARBA00022989"/>
    </source>
</evidence>
<dbReference type="PROSITE" id="PS50262">
    <property type="entry name" value="G_PROTEIN_RECEP_F1_2"/>
    <property type="match status" value="1"/>
</dbReference>
<feature type="transmembrane region" description="Helical" evidence="10">
    <location>
        <begin position="81"/>
        <end position="102"/>
    </location>
</feature>
<keyword evidence="3 10" id="KW-0812">Transmembrane</keyword>
<keyword evidence="9" id="KW-0807">Transducer</keyword>
<dbReference type="PANTHER" id="PTHR24246">
    <property type="entry name" value="OLFACTORY RECEPTOR AND ADENOSINE RECEPTOR"/>
    <property type="match status" value="1"/>
</dbReference>
<keyword evidence="6 10" id="KW-0472">Membrane</keyword>
<feature type="transmembrane region" description="Helical" evidence="10">
    <location>
        <begin position="39"/>
        <end position="61"/>
    </location>
</feature>
<feature type="transmembrane region" description="Helical" evidence="10">
    <location>
        <begin position="114"/>
        <end position="143"/>
    </location>
</feature>
<dbReference type="EMBL" id="CALNXJ010000044">
    <property type="protein sequence ID" value="CAH3148112.1"/>
    <property type="molecule type" value="Genomic_DNA"/>
</dbReference>
<evidence type="ECO:0000259" key="11">
    <source>
        <dbReference type="PROSITE" id="PS50262"/>
    </source>
</evidence>
<evidence type="ECO:0000256" key="2">
    <source>
        <dbReference type="ARBA" id="ARBA00022475"/>
    </source>
</evidence>
<evidence type="ECO:0000313" key="13">
    <source>
        <dbReference type="Proteomes" id="UP001159428"/>
    </source>
</evidence>
<name>A0AAU9XHR5_9CNID</name>
<feature type="domain" description="G-protein coupled receptors family 1 profile" evidence="11">
    <location>
        <begin position="19"/>
        <end position="343"/>
    </location>
</feature>
<evidence type="ECO:0000256" key="3">
    <source>
        <dbReference type="ARBA" id="ARBA00022692"/>
    </source>
</evidence>
<dbReference type="CDD" id="cd00637">
    <property type="entry name" value="7tm_classA_rhodopsin-like"/>
    <property type="match status" value="1"/>
</dbReference>
<reference evidence="12 13" key="1">
    <citation type="submission" date="2022-05" db="EMBL/GenBank/DDBJ databases">
        <authorList>
            <consortium name="Genoscope - CEA"/>
            <person name="William W."/>
        </authorList>
    </citation>
    <scope>NUCLEOTIDE SEQUENCE [LARGE SCALE GENOMIC DNA]</scope>
</reference>
<keyword evidence="4 10" id="KW-1133">Transmembrane helix</keyword>
<dbReference type="InterPro" id="IPR017452">
    <property type="entry name" value="GPCR_Rhodpsn_7TM"/>
</dbReference>
<dbReference type="Gene3D" id="1.20.1070.10">
    <property type="entry name" value="Rhodopsin 7-helix transmembrane proteins"/>
    <property type="match status" value="2"/>
</dbReference>
<dbReference type="PRINTS" id="PR00237">
    <property type="entry name" value="GPCRRHODOPSN"/>
</dbReference>